<organism evidence="2 3">
    <name type="scientific">Desulfosporosinus acididurans</name>
    <dbReference type="NCBI Taxonomy" id="476652"/>
    <lineage>
        <taxon>Bacteria</taxon>
        <taxon>Bacillati</taxon>
        <taxon>Bacillota</taxon>
        <taxon>Clostridia</taxon>
        <taxon>Eubacteriales</taxon>
        <taxon>Desulfitobacteriaceae</taxon>
        <taxon>Desulfosporosinus</taxon>
    </lineage>
</organism>
<evidence type="ECO:0000313" key="2">
    <source>
        <dbReference type="EMBL" id="KLU67410.1"/>
    </source>
</evidence>
<dbReference type="PATRIC" id="fig|476652.3.peg.635"/>
<keyword evidence="3" id="KW-1185">Reference proteome</keyword>
<proteinExistence type="predicted"/>
<dbReference type="EMBL" id="LDZY01000002">
    <property type="protein sequence ID" value="KLU67410.1"/>
    <property type="molecule type" value="Genomic_DNA"/>
</dbReference>
<dbReference type="RefSeq" id="WP_047808559.1">
    <property type="nucleotide sequence ID" value="NZ_LDZY01000002.1"/>
</dbReference>
<dbReference type="Pfam" id="PF09350">
    <property type="entry name" value="DJC28_CD"/>
    <property type="match status" value="1"/>
</dbReference>
<gene>
    <name evidence="2" type="ORF">DEAC_c06220</name>
</gene>
<dbReference type="PANTHER" id="PTHR39158:SF1">
    <property type="entry name" value="DNAJ HOMOLOG SUBFAMILY C MEMBER 28"/>
    <property type="match status" value="1"/>
</dbReference>
<protein>
    <recommendedName>
        <fullName evidence="1">DnaJ homologue subfamily C member 28 conserved domain-containing protein</fullName>
    </recommendedName>
</protein>
<evidence type="ECO:0000259" key="1">
    <source>
        <dbReference type="Pfam" id="PF09350"/>
    </source>
</evidence>
<evidence type="ECO:0000313" key="3">
    <source>
        <dbReference type="Proteomes" id="UP000036356"/>
    </source>
</evidence>
<dbReference type="PANTHER" id="PTHR39158">
    <property type="entry name" value="OS08G0560600 PROTEIN"/>
    <property type="match status" value="1"/>
</dbReference>
<name>A0A0J1FVG0_9FIRM</name>
<comment type="caution">
    <text evidence="2">The sequence shown here is derived from an EMBL/GenBank/DDBJ whole genome shotgun (WGS) entry which is preliminary data.</text>
</comment>
<sequence>MSNIFDKIAEDRIQEALRNGEFDNLPSQGKPINLDYWASLPAGIRAGYMLLKNAGFVPEEVQLLKDMETLREEMSSCPDQEERLAMQRKLQETQLKYNLISEYKKQKK</sequence>
<dbReference type="STRING" id="476652.DEAC_c06220"/>
<accession>A0A0J1FVG0</accession>
<dbReference type="AlphaFoldDB" id="A0A0J1FVG0"/>
<dbReference type="InterPro" id="IPR052573">
    <property type="entry name" value="DnaJ_C_subfamily_28"/>
</dbReference>
<reference evidence="2 3" key="1">
    <citation type="submission" date="2015-06" db="EMBL/GenBank/DDBJ databases">
        <title>Draft genome of the moderately acidophilic sulfate reducer Candidatus Desulfosporosinus acididurans strain M1.</title>
        <authorList>
            <person name="Poehlein A."/>
            <person name="Petzsch P."/>
            <person name="Johnson B.D."/>
            <person name="Schloemann M."/>
            <person name="Daniel R."/>
            <person name="Muehling M."/>
        </authorList>
    </citation>
    <scope>NUCLEOTIDE SEQUENCE [LARGE SCALE GENOMIC DNA]</scope>
    <source>
        <strain evidence="2 3">M1</strain>
    </source>
</reference>
<feature type="domain" description="DnaJ homologue subfamily C member 28 conserved" evidence="1">
    <location>
        <begin position="8"/>
        <end position="74"/>
    </location>
</feature>
<dbReference type="InterPro" id="IPR018961">
    <property type="entry name" value="DnaJ_homolog_subfam-C_membr-28"/>
</dbReference>
<dbReference type="Proteomes" id="UP000036356">
    <property type="component" value="Unassembled WGS sequence"/>
</dbReference>